<proteinExistence type="predicted"/>
<comment type="caution">
    <text evidence="2">The sequence shown here is derived from an EMBL/GenBank/DDBJ whole genome shotgun (WGS) entry which is preliminary data.</text>
</comment>
<evidence type="ECO:0000256" key="1">
    <source>
        <dbReference type="SAM" id="SignalP"/>
    </source>
</evidence>
<evidence type="ECO:0000313" key="2">
    <source>
        <dbReference type="EMBL" id="RKK73013.1"/>
    </source>
</evidence>
<protein>
    <recommendedName>
        <fullName evidence="4">Invertebrate defensins family profile domain-containing protein</fullName>
    </recommendedName>
</protein>
<accession>A0A420MYD4</accession>
<feature type="chain" id="PRO_5019413151" description="Invertebrate defensins family profile domain-containing protein" evidence="1">
    <location>
        <begin position="17"/>
        <end position="70"/>
    </location>
</feature>
<dbReference type="VEuPathDB" id="FungiDB:FOZG_18495"/>
<sequence>MRFFAVATLLVALATAAPTDEVESLEKRACTKRDCISQCCKQYGNCNFFTCSESYCGGLTPVCKCVCRRV</sequence>
<dbReference type="EMBL" id="MRCY01001244">
    <property type="protein sequence ID" value="RKK73013.1"/>
    <property type="molecule type" value="Genomic_DNA"/>
</dbReference>
<feature type="signal peptide" evidence="1">
    <location>
        <begin position="1"/>
        <end position="16"/>
    </location>
</feature>
<dbReference type="Proteomes" id="UP000285860">
    <property type="component" value="Unassembled WGS sequence"/>
</dbReference>
<reference evidence="2 3" key="1">
    <citation type="journal article" date="2018" name="Sci. Rep.">
        <title>Characterisation of pathogen-specific regions and novel effector candidates in Fusarium oxysporum f. sp. cepae.</title>
        <authorList>
            <person name="Armitage A.D."/>
            <person name="Taylor A."/>
            <person name="Sobczyk M.K."/>
            <person name="Baxter L."/>
            <person name="Greenfield B.P."/>
            <person name="Bates H.J."/>
            <person name="Wilson F."/>
            <person name="Jackson A.C."/>
            <person name="Ott S."/>
            <person name="Harrison R.J."/>
            <person name="Clarkson J.P."/>
        </authorList>
    </citation>
    <scope>NUCLEOTIDE SEQUENCE [LARGE SCALE GENOMIC DNA]</scope>
    <source>
        <strain evidence="2 3">Fo_A28</strain>
    </source>
</reference>
<keyword evidence="1" id="KW-0732">Signal</keyword>
<name>A0A420MYD4_FUSOX</name>
<organism evidence="2 3">
    <name type="scientific">Fusarium oxysporum</name>
    <name type="common">Fusarium vascular wilt</name>
    <dbReference type="NCBI Taxonomy" id="5507"/>
    <lineage>
        <taxon>Eukaryota</taxon>
        <taxon>Fungi</taxon>
        <taxon>Dikarya</taxon>
        <taxon>Ascomycota</taxon>
        <taxon>Pezizomycotina</taxon>
        <taxon>Sordariomycetes</taxon>
        <taxon>Hypocreomycetidae</taxon>
        <taxon>Hypocreales</taxon>
        <taxon>Nectriaceae</taxon>
        <taxon>Fusarium</taxon>
        <taxon>Fusarium oxysporum species complex</taxon>
    </lineage>
</organism>
<evidence type="ECO:0008006" key="4">
    <source>
        <dbReference type="Google" id="ProtNLM"/>
    </source>
</evidence>
<gene>
    <name evidence="2" type="ORF">BFJ68_g18245</name>
</gene>
<dbReference type="VEuPathDB" id="FungiDB:FOMG_19190"/>
<dbReference type="AlphaFoldDB" id="A0A420MYD4"/>
<evidence type="ECO:0000313" key="3">
    <source>
        <dbReference type="Proteomes" id="UP000285860"/>
    </source>
</evidence>